<evidence type="ECO:0000256" key="5">
    <source>
        <dbReference type="ARBA" id="ARBA00022827"/>
    </source>
</evidence>
<evidence type="ECO:0000256" key="7">
    <source>
        <dbReference type="PIRSR" id="PIRSR000137-1"/>
    </source>
</evidence>
<protein>
    <recommendedName>
        <fullName evidence="10 11">Glucose-methanol-choline oxidoreductase N-terminal domain-containing protein</fullName>
    </recommendedName>
</protein>
<dbReference type="PANTHER" id="PTHR11552">
    <property type="entry name" value="GLUCOSE-METHANOL-CHOLINE GMC OXIDOREDUCTASE"/>
    <property type="match status" value="1"/>
</dbReference>
<feature type="domain" description="Glucose-methanol-choline oxidoreductase N-terminal" evidence="11">
    <location>
        <begin position="254"/>
        <end position="268"/>
    </location>
</feature>
<dbReference type="EMBL" id="HE797183">
    <property type="protein sequence ID" value="CCM05247.1"/>
    <property type="molecule type" value="Genomic_DNA"/>
</dbReference>
<evidence type="ECO:0000313" key="13">
    <source>
        <dbReference type="Proteomes" id="UP000006352"/>
    </source>
</evidence>
<dbReference type="PROSITE" id="PS00624">
    <property type="entry name" value="GMC_OXRED_2"/>
    <property type="match status" value="1"/>
</dbReference>
<dbReference type="Gene3D" id="3.30.560.10">
    <property type="entry name" value="Glucose Oxidase, domain 3"/>
    <property type="match status" value="1"/>
</dbReference>
<dbReference type="PANTHER" id="PTHR11552:SF201">
    <property type="entry name" value="GLUCOSE-METHANOL-CHOLINE OXIDOREDUCTASE N-TERMINAL DOMAIN-CONTAINING PROTEIN"/>
    <property type="match status" value="1"/>
</dbReference>
<evidence type="ECO:0000256" key="6">
    <source>
        <dbReference type="ARBA" id="ARBA00023002"/>
    </source>
</evidence>
<evidence type="ECO:0000256" key="2">
    <source>
        <dbReference type="ARBA" id="ARBA00010790"/>
    </source>
</evidence>
<dbReference type="InterPro" id="IPR012132">
    <property type="entry name" value="GMC_OxRdtase"/>
</dbReference>
<dbReference type="PROSITE" id="PS00623">
    <property type="entry name" value="GMC_OXRED_1"/>
    <property type="match status" value="1"/>
</dbReference>
<dbReference type="OrthoDB" id="269227at2759"/>
<gene>
    <name evidence="12" type="ORF">FIBRA_07457</name>
</gene>
<keyword evidence="13" id="KW-1185">Reference proteome</keyword>
<evidence type="ECO:0000256" key="9">
    <source>
        <dbReference type="RuleBase" id="RU003968"/>
    </source>
</evidence>
<evidence type="ECO:0000256" key="3">
    <source>
        <dbReference type="ARBA" id="ARBA00022630"/>
    </source>
</evidence>
<evidence type="ECO:0000259" key="10">
    <source>
        <dbReference type="PROSITE" id="PS00623"/>
    </source>
</evidence>
<proteinExistence type="inferred from homology"/>
<dbReference type="STRING" id="599839.J4I0Q2"/>
<accession>J4I0Q2</accession>
<dbReference type="HOGENOM" id="CLU_002865_6_0_1"/>
<dbReference type="GO" id="GO:0016614">
    <property type="term" value="F:oxidoreductase activity, acting on CH-OH group of donors"/>
    <property type="evidence" value="ECO:0007669"/>
    <property type="project" value="InterPro"/>
</dbReference>
<organism evidence="12 13">
    <name type="scientific">Fibroporia radiculosa</name>
    <dbReference type="NCBI Taxonomy" id="599839"/>
    <lineage>
        <taxon>Eukaryota</taxon>
        <taxon>Fungi</taxon>
        <taxon>Dikarya</taxon>
        <taxon>Basidiomycota</taxon>
        <taxon>Agaricomycotina</taxon>
        <taxon>Agaricomycetes</taxon>
        <taxon>Polyporales</taxon>
        <taxon>Fibroporiaceae</taxon>
        <taxon>Fibroporia</taxon>
    </lineage>
</organism>
<comment type="similarity">
    <text evidence="2 9">Belongs to the GMC oxidoreductase family.</text>
</comment>
<dbReference type="InterPro" id="IPR000172">
    <property type="entry name" value="GMC_OxRdtase_N"/>
</dbReference>
<dbReference type="RefSeq" id="XP_012184530.1">
    <property type="nucleotide sequence ID" value="XM_012329140.1"/>
</dbReference>
<dbReference type="SUPFAM" id="SSF51905">
    <property type="entry name" value="FAD/NAD(P)-binding domain"/>
    <property type="match status" value="1"/>
</dbReference>
<dbReference type="PIRSF" id="PIRSF000137">
    <property type="entry name" value="Alcohol_oxidase"/>
    <property type="match status" value="1"/>
</dbReference>
<dbReference type="Gene3D" id="3.50.50.60">
    <property type="entry name" value="FAD/NAD(P)-binding domain"/>
    <property type="match status" value="2"/>
</dbReference>
<dbReference type="Pfam" id="PF00732">
    <property type="entry name" value="GMC_oxred_N"/>
    <property type="match status" value="1"/>
</dbReference>
<dbReference type="SUPFAM" id="SSF54373">
    <property type="entry name" value="FAD-linked reductases, C-terminal domain"/>
    <property type="match status" value="1"/>
</dbReference>
<sequence length="596" mass="65220">MFATIHQVANRSFDYVICGGGTAGLTLAARLSEDPNVTVLVLEAGGANLNDWSIRELNPLREGKGLGGSTQINYMSWTKPPANEIDAFERLGNPGWNWENHQKYVKRTEGFVVPGAEMQKRNGLSFDTVDISTDGPLKIAYPGTIEEAELKIQETFINGGISVAPCPFNGDPEGAYWCPSTYDPTTHTRSYATTAFYVPNEDRKNLIVLLDAYVTRIITKRSTAGAVSAKGAEFEHEDGTYVVNARAEIILSAGSLKSPHILELSGIGRREVLERIGAPFNVNLPGVGENLQDHIVVAAAFGAPSFSSNIFVIRKSRFSELRDEVEWETADLLRDPVLEAKHHKLHAQGEGIYTTNILNMAFVSLATVTDKSDILYEATKTKIAENAHTYPPGLMDQYEIQLERMQQRAPGCEIICIPGFMSVPNPPEMGKRYVSLCAVLDHPFSRGVIHSKSANPHDEPDIDPRYFEQEIDLDILTELLKFVRGLANLAPLKDMIGVGHIPRSILSAISYAGPYMPAPAHVKQFVGTIPHATSTCSMLPRERGGVVDSSLKVYGTTNLRVVDLSVVPLIFAAHPMETVFAIAEQAADIIKGTFSA</sequence>
<keyword evidence="5 8" id="KW-0274">FAD</keyword>
<feature type="binding site" evidence="8">
    <location>
        <position position="214"/>
    </location>
    <ligand>
        <name>FAD</name>
        <dbReference type="ChEBI" id="CHEBI:57692"/>
    </ligand>
</feature>
<evidence type="ECO:0000256" key="8">
    <source>
        <dbReference type="PIRSR" id="PIRSR000137-2"/>
    </source>
</evidence>
<dbReference type="InterPro" id="IPR036188">
    <property type="entry name" value="FAD/NAD-bd_sf"/>
</dbReference>
<evidence type="ECO:0000313" key="12">
    <source>
        <dbReference type="EMBL" id="CCM05247.1"/>
    </source>
</evidence>
<feature type="active site" description="Proton acceptor" evidence="7">
    <location>
        <position position="574"/>
    </location>
</feature>
<feature type="domain" description="Glucose-methanol-choline oxidoreductase N-terminal" evidence="10">
    <location>
        <begin position="63"/>
        <end position="86"/>
    </location>
</feature>
<dbReference type="InterPro" id="IPR007867">
    <property type="entry name" value="GMC_OxRtase_C"/>
</dbReference>
<dbReference type="Proteomes" id="UP000006352">
    <property type="component" value="Unassembled WGS sequence"/>
</dbReference>
<name>J4I0Q2_9APHY</name>
<evidence type="ECO:0000259" key="11">
    <source>
        <dbReference type="PROSITE" id="PS00624"/>
    </source>
</evidence>
<evidence type="ECO:0000256" key="1">
    <source>
        <dbReference type="ARBA" id="ARBA00001974"/>
    </source>
</evidence>
<keyword evidence="4" id="KW-0732">Signal</keyword>
<dbReference type="Pfam" id="PF05199">
    <property type="entry name" value="GMC_oxred_C"/>
    <property type="match status" value="1"/>
</dbReference>
<dbReference type="InParanoid" id="J4I0Q2"/>
<dbReference type="AlphaFoldDB" id="J4I0Q2"/>
<dbReference type="GeneID" id="24100158"/>
<keyword evidence="3 9" id="KW-0285">Flavoprotein</keyword>
<evidence type="ECO:0000256" key="4">
    <source>
        <dbReference type="ARBA" id="ARBA00022729"/>
    </source>
</evidence>
<reference evidence="12 13" key="1">
    <citation type="journal article" date="2012" name="Appl. Environ. Microbiol.">
        <title>Short-read sequencing for genomic analysis of the brown rot fungus Fibroporia radiculosa.</title>
        <authorList>
            <person name="Tang J.D."/>
            <person name="Perkins A.D."/>
            <person name="Sonstegard T.S."/>
            <person name="Schroeder S.G."/>
            <person name="Burgess S.C."/>
            <person name="Diehl S.V."/>
        </authorList>
    </citation>
    <scope>NUCLEOTIDE SEQUENCE [LARGE SCALE GENOMIC DNA]</scope>
    <source>
        <strain evidence="12 13">TFFH 294</strain>
    </source>
</reference>
<dbReference type="GO" id="GO:0050660">
    <property type="term" value="F:flavin adenine dinucleotide binding"/>
    <property type="evidence" value="ECO:0007669"/>
    <property type="project" value="InterPro"/>
</dbReference>
<keyword evidence="6" id="KW-0560">Oxidoreductase</keyword>
<comment type="cofactor">
    <cofactor evidence="1 8">
        <name>FAD</name>
        <dbReference type="ChEBI" id="CHEBI:57692"/>
    </cofactor>
</comment>
<feature type="active site" description="Proton donor" evidence="7">
    <location>
        <position position="531"/>
    </location>
</feature>